<feature type="domain" description="Tetrahydrofolate dehydrogenase/cyclohydrolase NAD(P)-binding" evidence="14">
    <location>
        <begin position="139"/>
        <end position="284"/>
    </location>
</feature>
<dbReference type="UniPathway" id="UPA00193"/>
<dbReference type="FunFam" id="3.40.50.720:FF:000094">
    <property type="entry name" value="Bifunctional protein FolD"/>
    <property type="match status" value="1"/>
</dbReference>
<evidence type="ECO:0000256" key="9">
    <source>
        <dbReference type="ARBA" id="ARBA00023102"/>
    </source>
</evidence>
<dbReference type="GO" id="GO:0006164">
    <property type="term" value="P:purine nucleotide biosynthetic process"/>
    <property type="evidence" value="ECO:0007669"/>
    <property type="project" value="UniProtKB-KW"/>
</dbReference>
<evidence type="ECO:0000256" key="12">
    <source>
        <dbReference type="HAMAP-Rule" id="MF_01576"/>
    </source>
</evidence>
<keyword evidence="16" id="KW-1185">Reference proteome</keyword>
<dbReference type="Gene3D" id="3.40.50.10860">
    <property type="entry name" value="Leucine Dehydrogenase, chain A, domain 1"/>
    <property type="match status" value="1"/>
</dbReference>
<comment type="catalytic activity">
    <reaction evidence="12">
        <text>(6R)-5,10-methylene-5,6,7,8-tetrahydrofolate + NADP(+) = (6R)-5,10-methenyltetrahydrofolate + NADPH</text>
        <dbReference type="Rhea" id="RHEA:22812"/>
        <dbReference type="ChEBI" id="CHEBI:15636"/>
        <dbReference type="ChEBI" id="CHEBI:57455"/>
        <dbReference type="ChEBI" id="CHEBI:57783"/>
        <dbReference type="ChEBI" id="CHEBI:58349"/>
        <dbReference type="EC" id="1.5.1.5"/>
    </reaction>
</comment>
<dbReference type="GO" id="GO:0035999">
    <property type="term" value="P:tetrahydrofolate interconversion"/>
    <property type="evidence" value="ECO:0007669"/>
    <property type="project" value="UniProtKB-UniRule"/>
</dbReference>
<comment type="similarity">
    <text evidence="12">Belongs to the tetrahydrofolate dehydrogenase/cyclohydrolase family.</text>
</comment>
<evidence type="ECO:0000259" key="14">
    <source>
        <dbReference type="Pfam" id="PF02882"/>
    </source>
</evidence>
<keyword evidence="9 12" id="KW-0368">Histidine biosynthesis</keyword>
<comment type="catalytic activity">
    <reaction evidence="12">
        <text>(6R)-5,10-methenyltetrahydrofolate + H2O = (6R)-10-formyltetrahydrofolate + H(+)</text>
        <dbReference type="Rhea" id="RHEA:23700"/>
        <dbReference type="ChEBI" id="CHEBI:15377"/>
        <dbReference type="ChEBI" id="CHEBI:15378"/>
        <dbReference type="ChEBI" id="CHEBI:57455"/>
        <dbReference type="ChEBI" id="CHEBI:195366"/>
        <dbReference type="EC" id="3.5.4.9"/>
    </reaction>
</comment>
<evidence type="ECO:0000313" key="16">
    <source>
        <dbReference type="Proteomes" id="UP000433652"/>
    </source>
</evidence>
<keyword evidence="7 12" id="KW-0521">NADP</keyword>
<keyword evidence="8 12" id="KW-0560">Oxidoreductase</keyword>
<keyword evidence="3 12" id="KW-0554">One-carbon metabolism</keyword>
<dbReference type="GO" id="GO:0005829">
    <property type="term" value="C:cytosol"/>
    <property type="evidence" value="ECO:0007669"/>
    <property type="project" value="TreeGrafter"/>
</dbReference>
<dbReference type="AlphaFoldDB" id="A0A6I4SSN8"/>
<evidence type="ECO:0000256" key="6">
    <source>
        <dbReference type="ARBA" id="ARBA00022801"/>
    </source>
</evidence>
<dbReference type="EC" id="1.5.1.5" evidence="12"/>
<dbReference type="CDD" id="cd01080">
    <property type="entry name" value="NAD_bind_m-THF_DH_Cyclohyd"/>
    <property type="match status" value="1"/>
</dbReference>
<evidence type="ECO:0000256" key="8">
    <source>
        <dbReference type="ARBA" id="ARBA00023002"/>
    </source>
</evidence>
<feature type="binding site" evidence="12">
    <location>
        <position position="190"/>
    </location>
    <ligand>
        <name>NADP(+)</name>
        <dbReference type="ChEBI" id="CHEBI:58349"/>
    </ligand>
</feature>
<evidence type="ECO:0000256" key="7">
    <source>
        <dbReference type="ARBA" id="ARBA00022857"/>
    </source>
</evidence>
<dbReference type="GO" id="GO:0004488">
    <property type="term" value="F:methylenetetrahydrofolate dehydrogenase (NADP+) activity"/>
    <property type="evidence" value="ECO:0007669"/>
    <property type="project" value="UniProtKB-UniRule"/>
</dbReference>
<dbReference type="Pfam" id="PF00763">
    <property type="entry name" value="THF_DHG_CYH"/>
    <property type="match status" value="1"/>
</dbReference>
<dbReference type="InterPro" id="IPR020630">
    <property type="entry name" value="THF_DH/CycHdrlase_cat_dom"/>
</dbReference>
<sequence length="315" mass="33125">MADIIDGKAVAKTLDGETKAQIDAMVAAGLPRPGLAVVLVGSDPASEVYVGRKIKKSQELGITSFEHRLPAETSQEELLALIARLNADNAVNGILVQVPLPAHIDTGLVLRAIAPSKDVDGFHPVNVGRLSTGTGGIIPCTPFGVMKLLDTVFDDLTGLDVVVIGKSNIVGKPIAMLMLEREATVTVTHIETKDLPDICRQADVIIAAAGAPELVRGYWVKPGAVIIDVGITRRKTEDGKTKLVGDVKFDEVQHARAVTPVPGGVGPMTISCLMANTVQAARDQVEGKSADGFAIDWDDLPDRSMFTTANGNGNG</sequence>
<evidence type="ECO:0000256" key="4">
    <source>
        <dbReference type="ARBA" id="ARBA00022605"/>
    </source>
</evidence>
<dbReference type="Gene3D" id="3.40.50.720">
    <property type="entry name" value="NAD(P)-binding Rossmann-like Domain"/>
    <property type="match status" value="1"/>
</dbReference>
<dbReference type="InterPro" id="IPR020631">
    <property type="entry name" value="THF_DH/CycHdrlase_NAD-bd_dom"/>
</dbReference>
<dbReference type="OrthoDB" id="9803580at2"/>
<comment type="function">
    <text evidence="12">Catalyzes the oxidation of 5,10-methylenetetrahydrofolate to 5,10-methenyltetrahydrofolate and then the hydrolysis of 5,10-methenyltetrahydrofolate to 10-formyltetrahydrofolate.</text>
</comment>
<dbReference type="HAMAP" id="MF_01576">
    <property type="entry name" value="THF_DHG_CYH"/>
    <property type="match status" value="1"/>
</dbReference>
<dbReference type="InterPro" id="IPR000672">
    <property type="entry name" value="THF_DH/CycHdrlase"/>
</dbReference>
<keyword evidence="11 12" id="KW-0511">Multifunctional enzyme</keyword>
<evidence type="ECO:0000256" key="5">
    <source>
        <dbReference type="ARBA" id="ARBA00022755"/>
    </source>
</evidence>
<dbReference type="NCBIfam" id="NF010783">
    <property type="entry name" value="PRK14186.1"/>
    <property type="match status" value="1"/>
</dbReference>
<evidence type="ECO:0000256" key="1">
    <source>
        <dbReference type="ARBA" id="ARBA00004777"/>
    </source>
</evidence>
<dbReference type="PROSITE" id="PS00767">
    <property type="entry name" value="THF_DHG_CYH_2"/>
    <property type="match status" value="1"/>
</dbReference>
<dbReference type="GO" id="GO:0004477">
    <property type="term" value="F:methenyltetrahydrofolate cyclohydrolase activity"/>
    <property type="evidence" value="ECO:0007669"/>
    <property type="project" value="UniProtKB-UniRule"/>
</dbReference>
<keyword evidence="10 12" id="KW-0486">Methionine biosynthesis</keyword>
<dbReference type="PRINTS" id="PR00085">
    <property type="entry name" value="THFDHDRGNASE"/>
</dbReference>
<evidence type="ECO:0000313" key="15">
    <source>
        <dbReference type="EMBL" id="MXO58954.1"/>
    </source>
</evidence>
<dbReference type="SUPFAM" id="SSF53223">
    <property type="entry name" value="Aminoacid dehydrogenase-like, N-terminal domain"/>
    <property type="match status" value="1"/>
</dbReference>
<dbReference type="FunFam" id="3.40.50.10860:FF:000005">
    <property type="entry name" value="C-1-tetrahydrofolate synthase, cytoplasmic, putative"/>
    <property type="match status" value="1"/>
</dbReference>
<evidence type="ECO:0000256" key="3">
    <source>
        <dbReference type="ARBA" id="ARBA00022563"/>
    </source>
</evidence>
<dbReference type="InterPro" id="IPR046346">
    <property type="entry name" value="Aminoacid_DH-like_N_sf"/>
</dbReference>
<keyword evidence="6 12" id="KW-0378">Hydrolase</keyword>
<proteinExistence type="inferred from homology"/>
<dbReference type="Proteomes" id="UP000433652">
    <property type="component" value="Unassembled WGS sequence"/>
</dbReference>
<dbReference type="PANTHER" id="PTHR48099">
    <property type="entry name" value="C-1-TETRAHYDROFOLATE SYNTHASE, CYTOPLASMIC-RELATED"/>
    <property type="match status" value="1"/>
</dbReference>
<dbReference type="GO" id="GO:0000105">
    <property type="term" value="P:L-histidine biosynthetic process"/>
    <property type="evidence" value="ECO:0007669"/>
    <property type="project" value="UniProtKB-KW"/>
</dbReference>
<feature type="binding site" evidence="12">
    <location>
        <position position="231"/>
    </location>
    <ligand>
        <name>NADP(+)</name>
        <dbReference type="ChEBI" id="CHEBI:58349"/>
    </ligand>
</feature>
<comment type="caution">
    <text evidence="15">The sequence shown here is derived from an EMBL/GenBank/DDBJ whole genome shotgun (WGS) entry which is preliminary data.</text>
</comment>
<dbReference type="EMBL" id="WTYM01000031">
    <property type="protein sequence ID" value="MXO58954.1"/>
    <property type="molecule type" value="Genomic_DNA"/>
</dbReference>
<protein>
    <recommendedName>
        <fullName evidence="12">Bifunctional protein FolD</fullName>
    </recommendedName>
    <domain>
        <recommendedName>
            <fullName evidence="12">Methylenetetrahydrofolate dehydrogenase</fullName>
            <ecNumber evidence="12">1.5.1.5</ecNumber>
        </recommendedName>
    </domain>
    <domain>
        <recommendedName>
            <fullName evidence="12">Methenyltetrahydrofolate cyclohydrolase</fullName>
            <ecNumber evidence="12">3.5.4.9</ecNumber>
        </recommendedName>
    </domain>
</protein>
<dbReference type="RefSeq" id="WP_159792960.1">
    <property type="nucleotide sequence ID" value="NZ_WTYM01000031.1"/>
</dbReference>
<dbReference type="GO" id="GO:0009086">
    <property type="term" value="P:methionine biosynthetic process"/>
    <property type="evidence" value="ECO:0007669"/>
    <property type="project" value="UniProtKB-KW"/>
</dbReference>
<reference evidence="15 16" key="1">
    <citation type="submission" date="2019-12" db="EMBL/GenBank/DDBJ databases">
        <title>Genomic-based taxomic classification of the family Erythrobacteraceae.</title>
        <authorList>
            <person name="Xu L."/>
        </authorList>
    </citation>
    <scope>NUCLEOTIDE SEQUENCE [LARGE SCALE GENOMIC DNA]</scope>
    <source>
        <strain evidence="15 16">MCCC 1K01500</strain>
    </source>
</reference>
<gene>
    <name evidence="12 15" type="primary">folD</name>
    <name evidence="15" type="ORF">GRI89_05310</name>
</gene>
<comment type="subunit">
    <text evidence="2 12">Homodimer.</text>
</comment>
<name>A0A6I4SSN8_9SPHN</name>
<keyword evidence="5 12" id="KW-0658">Purine biosynthesis</keyword>
<organism evidence="15 16">
    <name type="scientific">Croceibacterium salegens</name>
    <dbReference type="NCBI Taxonomy" id="1737568"/>
    <lineage>
        <taxon>Bacteria</taxon>
        <taxon>Pseudomonadati</taxon>
        <taxon>Pseudomonadota</taxon>
        <taxon>Alphaproteobacteria</taxon>
        <taxon>Sphingomonadales</taxon>
        <taxon>Erythrobacteraceae</taxon>
        <taxon>Croceibacterium</taxon>
    </lineage>
</organism>
<dbReference type="NCBIfam" id="NF010785">
    <property type="entry name" value="PRK14188.1"/>
    <property type="match status" value="1"/>
</dbReference>
<accession>A0A6I4SSN8</accession>
<comment type="pathway">
    <text evidence="1 12">One-carbon metabolism; tetrahydrofolate interconversion.</text>
</comment>
<feature type="domain" description="Tetrahydrofolate dehydrogenase/cyclohydrolase catalytic" evidence="13">
    <location>
        <begin position="5"/>
        <end position="120"/>
    </location>
</feature>
<dbReference type="PANTHER" id="PTHR48099:SF5">
    <property type="entry name" value="C-1-TETRAHYDROFOLATE SYNTHASE, CYTOPLASMIC"/>
    <property type="match status" value="1"/>
</dbReference>
<evidence type="ECO:0000259" key="13">
    <source>
        <dbReference type="Pfam" id="PF00763"/>
    </source>
</evidence>
<feature type="binding site" evidence="12">
    <location>
        <begin position="165"/>
        <end position="167"/>
    </location>
    <ligand>
        <name>NADP(+)</name>
        <dbReference type="ChEBI" id="CHEBI:58349"/>
    </ligand>
</feature>
<dbReference type="SUPFAM" id="SSF51735">
    <property type="entry name" value="NAD(P)-binding Rossmann-fold domains"/>
    <property type="match status" value="1"/>
</dbReference>
<keyword evidence="4 12" id="KW-0028">Amino-acid biosynthesis</keyword>
<evidence type="ECO:0000256" key="11">
    <source>
        <dbReference type="ARBA" id="ARBA00023268"/>
    </source>
</evidence>
<evidence type="ECO:0000256" key="10">
    <source>
        <dbReference type="ARBA" id="ARBA00023167"/>
    </source>
</evidence>
<dbReference type="InterPro" id="IPR036291">
    <property type="entry name" value="NAD(P)-bd_dom_sf"/>
</dbReference>
<dbReference type="Pfam" id="PF02882">
    <property type="entry name" value="THF_DHG_CYH_C"/>
    <property type="match status" value="1"/>
</dbReference>
<evidence type="ECO:0000256" key="2">
    <source>
        <dbReference type="ARBA" id="ARBA00011738"/>
    </source>
</evidence>
<dbReference type="EC" id="3.5.4.9" evidence="12"/>
<dbReference type="InterPro" id="IPR020867">
    <property type="entry name" value="THF_DH/CycHdrlase_CS"/>
</dbReference>